<dbReference type="InterPro" id="IPR036116">
    <property type="entry name" value="FN3_sf"/>
</dbReference>
<name>A0A6S7KF78_PARCT</name>
<dbReference type="Gene3D" id="2.60.40.10">
    <property type="entry name" value="Immunoglobulins"/>
    <property type="match status" value="1"/>
</dbReference>
<feature type="non-terminal residue" evidence="1">
    <location>
        <position position="1"/>
    </location>
</feature>
<sequence length="271" mass="30917">MNSTSVTISWSAPVPHRRNGIITSYQLCHSTEKLLSNCNSNRNNSYRESEKESMTLEELLPATVYYFRIRAKTIAGAGPYTKKHRIITSSGKLLKSEEVNTTAYSFGVQHQRPQNGYRYIQIIVIRLNSSALPADPPYSFTSDKISTVNESVPTLVPYVTAQLTVHQAYELKTFVIGDGLNYGQTPRKRREAEWFRIAYDERGKQVTRDRRSDDSAKASLFYNRPLKPNSNYSAFQRTFIDEDTYYSSSWSEPVRTNMIGTETSRRVSSSS</sequence>
<dbReference type="SUPFAM" id="SSF49265">
    <property type="entry name" value="Fibronectin type III"/>
    <property type="match status" value="1"/>
</dbReference>
<dbReference type="Pfam" id="PF00041">
    <property type="entry name" value="fn3"/>
    <property type="match status" value="1"/>
</dbReference>
<gene>
    <name evidence="1" type="ORF">PACLA_8A034659</name>
</gene>
<dbReference type="PRINTS" id="PR00014">
    <property type="entry name" value="FNTYPEIII"/>
</dbReference>
<proteinExistence type="predicted"/>
<dbReference type="CDD" id="cd00063">
    <property type="entry name" value="FN3"/>
    <property type="match status" value="1"/>
</dbReference>
<organism evidence="1 2">
    <name type="scientific">Paramuricea clavata</name>
    <name type="common">Red gorgonian</name>
    <name type="synonym">Violescent sea-whip</name>
    <dbReference type="NCBI Taxonomy" id="317549"/>
    <lineage>
        <taxon>Eukaryota</taxon>
        <taxon>Metazoa</taxon>
        <taxon>Cnidaria</taxon>
        <taxon>Anthozoa</taxon>
        <taxon>Octocorallia</taxon>
        <taxon>Malacalcyonacea</taxon>
        <taxon>Plexauridae</taxon>
        <taxon>Paramuricea</taxon>
    </lineage>
</organism>
<dbReference type="PANTHER" id="PTHR46957">
    <property type="entry name" value="CYTOKINE RECEPTOR"/>
    <property type="match status" value="1"/>
</dbReference>
<dbReference type="EMBL" id="CACRXK020028353">
    <property type="protein sequence ID" value="CAB4041454.1"/>
    <property type="molecule type" value="Genomic_DNA"/>
</dbReference>
<dbReference type="PANTHER" id="PTHR46957:SF3">
    <property type="entry name" value="CYTOKINE RECEPTOR"/>
    <property type="match status" value="1"/>
</dbReference>
<dbReference type="PROSITE" id="PS50853">
    <property type="entry name" value="FN3"/>
    <property type="match status" value="1"/>
</dbReference>
<dbReference type="InterPro" id="IPR050713">
    <property type="entry name" value="RTP_Phos/Ushers"/>
</dbReference>
<dbReference type="GO" id="GO:0016020">
    <property type="term" value="C:membrane"/>
    <property type="evidence" value="ECO:0007669"/>
    <property type="project" value="UniProtKB-SubCell"/>
</dbReference>
<reference evidence="1" key="1">
    <citation type="submission" date="2020-04" db="EMBL/GenBank/DDBJ databases">
        <authorList>
            <person name="Alioto T."/>
            <person name="Alioto T."/>
            <person name="Gomez Garrido J."/>
        </authorList>
    </citation>
    <scope>NUCLEOTIDE SEQUENCE</scope>
    <source>
        <strain evidence="1">A484AB</strain>
    </source>
</reference>
<dbReference type="InterPro" id="IPR003961">
    <property type="entry name" value="FN3_dom"/>
</dbReference>
<evidence type="ECO:0000313" key="1">
    <source>
        <dbReference type="EMBL" id="CAB4041454.1"/>
    </source>
</evidence>
<dbReference type="AlphaFoldDB" id="A0A6S7KF78"/>
<dbReference type="InterPro" id="IPR013783">
    <property type="entry name" value="Ig-like_fold"/>
</dbReference>
<accession>A0A6S7KF78</accession>
<protein>
    <submittedName>
        <fullName evidence="1">Sidekick-2-like isoform X2</fullName>
    </submittedName>
</protein>
<dbReference type="OrthoDB" id="8950763at2759"/>
<comment type="caution">
    <text evidence="1">The sequence shown here is derived from an EMBL/GenBank/DDBJ whole genome shotgun (WGS) entry which is preliminary data.</text>
</comment>
<dbReference type="Proteomes" id="UP001152795">
    <property type="component" value="Unassembled WGS sequence"/>
</dbReference>
<evidence type="ECO:0000313" key="2">
    <source>
        <dbReference type="Proteomes" id="UP001152795"/>
    </source>
</evidence>
<keyword evidence="2" id="KW-1185">Reference proteome</keyword>